<gene>
    <name evidence="1" type="ORF">H0B56_17040</name>
</gene>
<organism evidence="1 2">
    <name type="scientific">Haloechinothrix aidingensis</name>
    <dbReference type="NCBI Taxonomy" id="2752311"/>
    <lineage>
        <taxon>Bacteria</taxon>
        <taxon>Bacillati</taxon>
        <taxon>Actinomycetota</taxon>
        <taxon>Actinomycetes</taxon>
        <taxon>Pseudonocardiales</taxon>
        <taxon>Pseudonocardiaceae</taxon>
        <taxon>Haloechinothrix</taxon>
    </lineage>
</organism>
<dbReference type="RefSeq" id="WP_180894078.1">
    <property type="nucleotide sequence ID" value="NZ_JACCKD010000006.1"/>
</dbReference>
<evidence type="ECO:0000313" key="2">
    <source>
        <dbReference type="Proteomes" id="UP000582974"/>
    </source>
</evidence>
<evidence type="ECO:0000313" key="1">
    <source>
        <dbReference type="EMBL" id="MBA0127258.1"/>
    </source>
</evidence>
<accession>A0A838ADQ3</accession>
<name>A0A838ADQ3_9PSEU</name>
<keyword evidence="2" id="KW-1185">Reference proteome</keyword>
<dbReference type="EMBL" id="JACCKD010000006">
    <property type="protein sequence ID" value="MBA0127258.1"/>
    <property type="molecule type" value="Genomic_DNA"/>
</dbReference>
<protein>
    <submittedName>
        <fullName evidence="1">Uncharacterized protein</fullName>
    </submittedName>
</protein>
<proteinExistence type="predicted"/>
<sequence length="143" mass="15057">MVDEQRRQVHLAAGAVVNAVSMPATPLGEAVLHGLVTALQPAAITTLPTRGGRCPQWLLLTQPRHKPQAALADDLQTAGVRPIRSGEPVVLPVPGMLRPDVQWICPPSPRRGLPAYSVVLGLARRACHTHAAHSRTSGGTSVG</sequence>
<dbReference type="Proteomes" id="UP000582974">
    <property type="component" value="Unassembled WGS sequence"/>
</dbReference>
<dbReference type="AlphaFoldDB" id="A0A838ADQ3"/>
<comment type="caution">
    <text evidence="1">The sequence shown here is derived from an EMBL/GenBank/DDBJ whole genome shotgun (WGS) entry which is preliminary data.</text>
</comment>
<reference evidence="1 2" key="1">
    <citation type="submission" date="2020-07" db="EMBL/GenBank/DDBJ databases">
        <title>Genome of Haloechinothrix sp.</title>
        <authorList>
            <person name="Tang S.-K."/>
            <person name="Yang L."/>
            <person name="Zhu W.-Y."/>
        </authorList>
    </citation>
    <scope>NUCLEOTIDE SEQUENCE [LARGE SCALE GENOMIC DNA]</scope>
    <source>
        <strain evidence="1 2">YIM 98757</strain>
    </source>
</reference>